<keyword evidence="6" id="KW-1185">Reference proteome</keyword>
<dbReference type="Proteomes" id="UP000199488">
    <property type="component" value="Unassembled WGS sequence"/>
</dbReference>
<dbReference type="SUPFAM" id="SSF51735">
    <property type="entry name" value="NAD(P)-binding Rossmann-fold domains"/>
    <property type="match status" value="1"/>
</dbReference>
<dbReference type="Gene3D" id="3.30.360.10">
    <property type="entry name" value="Dihydrodipicolinate Reductase, domain 2"/>
    <property type="match status" value="1"/>
</dbReference>
<accession>A0A1H2T377</accession>
<feature type="domain" description="Gfo/Idh/MocA-like oxidoreductase N-terminal" evidence="3">
    <location>
        <begin position="4"/>
        <end position="121"/>
    </location>
</feature>
<dbReference type="InterPro" id="IPR036291">
    <property type="entry name" value="NAD(P)-bd_dom_sf"/>
</dbReference>
<evidence type="ECO:0000259" key="3">
    <source>
        <dbReference type="Pfam" id="PF01408"/>
    </source>
</evidence>
<proteinExistence type="inferred from homology"/>
<reference evidence="5 6" key="1">
    <citation type="submission" date="2016-10" db="EMBL/GenBank/DDBJ databases">
        <authorList>
            <person name="de Groot N.N."/>
        </authorList>
    </citation>
    <scope>NUCLEOTIDE SEQUENCE [LARGE SCALE GENOMIC DNA]</scope>
    <source>
        <strain evidence="5 6">DSM 23126</strain>
    </source>
</reference>
<dbReference type="RefSeq" id="WP_091612434.1">
    <property type="nucleotide sequence ID" value="NZ_FNNC01000002.1"/>
</dbReference>
<dbReference type="InterPro" id="IPR004104">
    <property type="entry name" value="Gfo/Idh/MocA-like_OxRdtase_C"/>
</dbReference>
<evidence type="ECO:0000256" key="1">
    <source>
        <dbReference type="ARBA" id="ARBA00010928"/>
    </source>
</evidence>
<keyword evidence="2" id="KW-0560">Oxidoreductase</keyword>
<name>A0A1H2T377_9BACI</name>
<sequence>MQPINTAIIAFGFSGSVFHTPIIEKSDHFNIRLVSSSSAEKVHERLPDVEVTDEAEEACRREDIDLVVITSPNTTHYPLAKAAIENGKHVVLEKPFVPTYEEAVELTELAEANDVVLSVYHNRRWDGDFLTIRSLMEAGALGDIHTFQGTWNDYAPEVEGLWREQDLPGSGSWFDLGAHFIDQALELFGMPETIFADLEMQRPKTNNTDYFHAILGYPNQRVILQSSFLAVGEVPRYIVHGTKGSFVKYGFDPQEDMLINGKTPGDQGWAMEDEAYYGTFTDAYGGTEKIPTHQGSYESYYEKIAQAIQEDAKNPVTAIEASRVIRLLELAEKSDWEKRVIPVSFNK</sequence>
<dbReference type="Gene3D" id="3.40.50.720">
    <property type="entry name" value="NAD(P)-binding Rossmann-like Domain"/>
    <property type="match status" value="1"/>
</dbReference>
<dbReference type="PANTHER" id="PTHR43708:SF5">
    <property type="entry name" value="CONSERVED EXPRESSED OXIDOREDUCTASE (EUROFUNG)-RELATED"/>
    <property type="match status" value="1"/>
</dbReference>
<evidence type="ECO:0000313" key="6">
    <source>
        <dbReference type="Proteomes" id="UP000199488"/>
    </source>
</evidence>
<dbReference type="InterPro" id="IPR000683">
    <property type="entry name" value="Gfo/Idh/MocA-like_OxRdtase_N"/>
</dbReference>
<protein>
    <submittedName>
        <fullName evidence="5">Scyllo-inositol 2-dehydrogenase (NADP+)</fullName>
    </submittedName>
</protein>
<feature type="domain" description="Gfo/Idh/MocA-like oxidoreductase C-terminal" evidence="4">
    <location>
        <begin position="133"/>
        <end position="342"/>
    </location>
</feature>
<evidence type="ECO:0000313" key="5">
    <source>
        <dbReference type="EMBL" id="SDW37714.1"/>
    </source>
</evidence>
<dbReference type="OrthoDB" id="9815825at2"/>
<dbReference type="AlphaFoldDB" id="A0A1H2T377"/>
<evidence type="ECO:0000256" key="2">
    <source>
        <dbReference type="ARBA" id="ARBA00023002"/>
    </source>
</evidence>
<dbReference type="GO" id="GO:0016491">
    <property type="term" value="F:oxidoreductase activity"/>
    <property type="evidence" value="ECO:0007669"/>
    <property type="project" value="UniProtKB-KW"/>
</dbReference>
<dbReference type="Pfam" id="PF02894">
    <property type="entry name" value="GFO_IDH_MocA_C"/>
    <property type="match status" value="1"/>
</dbReference>
<dbReference type="EMBL" id="FNNC01000002">
    <property type="protein sequence ID" value="SDW37714.1"/>
    <property type="molecule type" value="Genomic_DNA"/>
</dbReference>
<dbReference type="NCBIfam" id="NF008607">
    <property type="entry name" value="PRK11579.1"/>
    <property type="match status" value="1"/>
</dbReference>
<dbReference type="InterPro" id="IPR051317">
    <property type="entry name" value="Gfo/Idh/MocA_oxidoreduct"/>
</dbReference>
<gene>
    <name evidence="5" type="ORF">SAMN05421781_1199</name>
</gene>
<dbReference type="STRING" id="1122204.SAMN05421781_1199"/>
<comment type="similarity">
    <text evidence="1">Belongs to the Gfo/Idh/MocA family.</text>
</comment>
<organism evidence="5 6">
    <name type="scientific">Marinococcus luteus</name>
    <dbReference type="NCBI Taxonomy" id="1122204"/>
    <lineage>
        <taxon>Bacteria</taxon>
        <taxon>Bacillati</taxon>
        <taxon>Bacillota</taxon>
        <taxon>Bacilli</taxon>
        <taxon>Bacillales</taxon>
        <taxon>Bacillaceae</taxon>
        <taxon>Marinococcus</taxon>
    </lineage>
</organism>
<evidence type="ECO:0000259" key="4">
    <source>
        <dbReference type="Pfam" id="PF02894"/>
    </source>
</evidence>
<dbReference type="PANTHER" id="PTHR43708">
    <property type="entry name" value="CONSERVED EXPRESSED OXIDOREDUCTASE (EUROFUNG)"/>
    <property type="match status" value="1"/>
</dbReference>
<dbReference type="Pfam" id="PF01408">
    <property type="entry name" value="GFO_IDH_MocA"/>
    <property type="match status" value="1"/>
</dbReference>
<dbReference type="GO" id="GO:0000166">
    <property type="term" value="F:nucleotide binding"/>
    <property type="evidence" value="ECO:0007669"/>
    <property type="project" value="InterPro"/>
</dbReference>